<keyword evidence="1" id="KW-0812">Transmembrane</keyword>
<evidence type="ECO:0000313" key="2">
    <source>
        <dbReference type="EMBL" id="GER98682.1"/>
    </source>
</evidence>
<accession>A0A5M3VUC9</accession>
<dbReference type="PANTHER" id="PTHR36844:SF1">
    <property type="entry name" value="PROTEASE PRSW"/>
    <property type="match status" value="1"/>
</dbReference>
<keyword evidence="1" id="KW-1133">Transmembrane helix</keyword>
<evidence type="ECO:0000313" key="3">
    <source>
        <dbReference type="Proteomes" id="UP000334990"/>
    </source>
</evidence>
<feature type="transmembrane region" description="Helical" evidence="1">
    <location>
        <begin position="66"/>
        <end position="86"/>
    </location>
</feature>
<sequence length="283" mass="30039">MIGRPAFWVWATGCALGAYTTLITIVPQANVFSSGALIGLVVLIPVLLVGFWLFHHIRPVRTNPVGYALMAVAWGCFGAFGVAFAANTAFLGLVGKVAGLEFVDQWGDAIVAPIDEELAKVAGVALLALMIPWLITGPLAGFGYGALIGLGFQVVEDFLYVFNSIIAAGGIQEVGDTLSTLFVRVALSAWWSHWAMTAVAGAGLGYFAGRADRPMRRRALVGLGGLLLGMAMHAWWDSPALPGAFLVKGFPLLLVAFAVFLVARHDERTRFPVAAPAEIQRAT</sequence>
<keyword evidence="3" id="KW-1185">Reference proteome</keyword>
<feature type="transmembrane region" description="Helical" evidence="1">
    <location>
        <begin position="121"/>
        <end position="146"/>
    </location>
</feature>
<protein>
    <recommendedName>
        <fullName evidence="4">Protease PrsW</fullName>
    </recommendedName>
</protein>
<dbReference type="Proteomes" id="UP000334990">
    <property type="component" value="Unassembled WGS sequence"/>
</dbReference>
<dbReference type="InterPro" id="IPR026898">
    <property type="entry name" value="PrsW"/>
</dbReference>
<keyword evidence="1" id="KW-0472">Membrane</keyword>
<dbReference type="GO" id="GO:0008233">
    <property type="term" value="F:peptidase activity"/>
    <property type="evidence" value="ECO:0007669"/>
    <property type="project" value="InterPro"/>
</dbReference>
<dbReference type="PANTHER" id="PTHR36844">
    <property type="entry name" value="PROTEASE PRSW"/>
    <property type="match status" value="1"/>
</dbReference>
<evidence type="ECO:0008006" key="4">
    <source>
        <dbReference type="Google" id="ProtNLM"/>
    </source>
</evidence>
<name>A0A5M3VUC9_9ACTN</name>
<proteinExistence type="predicted"/>
<feature type="transmembrane region" description="Helical" evidence="1">
    <location>
        <begin position="219"/>
        <end position="236"/>
    </location>
</feature>
<feature type="transmembrane region" description="Helical" evidence="1">
    <location>
        <begin position="181"/>
        <end position="207"/>
    </location>
</feature>
<feature type="transmembrane region" description="Helical" evidence="1">
    <location>
        <begin position="242"/>
        <end position="263"/>
    </location>
</feature>
<gene>
    <name evidence="2" type="ORF">Acor_07440</name>
</gene>
<dbReference type="RefSeq" id="WP_155335114.1">
    <property type="nucleotide sequence ID" value="NZ_BAAABN010000078.1"/>
</dbReference>
<evidence type="ECO:0000256" key="1">
    <source>
        <dbReference type="SAM" id="Phobius"/>
    </source>
</evidence>
<dbReference type="EMBL" id="BLAD01000037">
    <property type="protein sequence ID" value="GER98682.1"/>
    <property type="molecule type" value="Genomic_DNA"/>
</dbReference>
<feature type="transmembrane region" description="Helical" evidence="1">
    <location>
        <begin position="32"/>
        <end position="54"/>
    </location>
</feature>
<feature type="transmembrane region" description="Helical" evidence="1">
    <location>
        <begin position="158"/>
        <end position="175"/>
    </location>
</feature>
<dbReference type="OrthoDB" id="9785431at2"/>
<reference evidence="2 3" key="1">
    <citation type="submission" date="2019-10" db="EMBL/GenBank/DDBJ databases">
        <title>Whole genome shotgun sequence of Acrocarpospora corrugata NBRC 13972.</title>
        <authorList>
            <person name="Ichikawa N."/>
            <person name="Kimura A."/>
            <person name="Kitahashi Y."/>
            <person name="Komaki H."/>
            <person name="Oguchi A."/>
        </authorList>
    </citation>
    <scope>NUCLEOTIDE SEQUENCE [LARGE SCALE GENOMIC DNA]</scope>
    <source>
        <strain evidence="2 3">NBRC 13972</strain>
    </source>
</reference>
<feature type="transmembrane region" description="Helical" evidence="1">
    <location>
        <begin position="7"/>
        <end position="26"/>
    </location>
</feature>
<dbReference type="Pfam" id="PF13367">
    <property type="entry name" value="PrsW-protease"/>
    <property type="match status" value="1"/>
</dbReference>
<comment type="caution">
    <text evidence="2">The sequence shown here is derived from an EMBL/GenBank/DDBJ whole genome shotgun (WGS) entry which is preliminary data.</text>
</comment>
<dbReference type="AlphaFoldDB" id="A0A5M3VUC9"/>
<organism evidence="2 3">
    <name type="scientific">Acrocarpospora corrugata</name>
    <dbReference type="NCBI Taxonomy" id="35763"/>
    <lineage>
        <taxon>Bacteria</taxon>
        <taxon>Bacillati</taxon>
        <taxon>Actinomycetota</taxon>
        <taxon>Actinomycetes</taxon>
        <taxon>Streptosporangiales</taxon>
        <taxon>Streptosporangiaceae</taxon>
        <taxon>Acrocarpospora</taxon>
    </lineage>
</organism>